<dbReference type="OrthoDB" id="9255656at2"/>
<gene>
    <name evidence="2" type="ORF">C7440_2315</name>
</gene>
<sequence length="239" mass="26367">MNKKHFLLGAACLLICSAASAQEAKQKTAMDAGWEVQVQQKNGSWRSSYKRSTQERARYFAGIECLRWKSPIKIVDTASGKEHALYCDPRVGKITDDGKPAPVVLLTEPEASQRAKDVKAKCQSNAFMSAMLDCDCIEKNAKAELLQSEARVGLDAILKKVTHPVSKECVSRTNAYAWTRNSCVSVMKSHRPQDVEEFCSCTADATASGFVKDPTFNLAHYERLRNAAMKQCGLGRKVG</sequence>
<accession>A0A2U1CKS0</accession>
<comment type="caution">
    <text evidence="2">The sequence shown here is derived from an EMBL/GenBank/DDBJ whole genome shotgun (WGS) entry which is preliminary data.</text>
</comment>
<dbReference type="AlphaFoldDB" id="A0A2U1CKS0"/>
<evidence type="ECO:0000313" key="3">
    <source>
        <dbReference type="Proteomes" id="UP000246145"/>
    </source>
</evidence>
<keyword evidence="1" id="KW-0732">Signal</keyword>
<dbReference type="EMBL" id="QEKO01000003">
    <property type="protein sequence ID" value="PVY61588.1"/>
    <property type="molecule type" value="Genomic_DNA"/>
</dbReference>
<dbReference type="Proteomes" id="UP000246145">
    <property type="component" value="Unassembled WGS sequence"/>
</dbReference>
<keyword evidence="3" id="KW-1185">Reference proteome</keyword>
<feature type="signal peptide" evidence="1">
    <location>
        <begin position="1"/>
        <end position="21"/>
    </location>
</feature>
<feature type="chain" id="PRO_5015694828" evidence="1">
    <location>
        <begin position="22"/>
        <end position="239"/>
    </location>
</feature>
<dbReference type="RefSeq" id="WP_017524698.1">
    <property type="nucleotide sequence ID" value="NZ_JACCEX010000003.1"/>
</dbReference>
<evidence type="ECO:0000256" key="1">
    <source>
        <dbReference type="SAM" id="SignalP"/>
    </source>
</evidence>
<dbReference type="STRING" id="1231391.GCA_000308195_02344"/>
<proteinExistence type="predicted"/>
<organism evidence="2 3">
    <name type="scientific">Pusillimonas noertemannii</name>
    <dbReference type="NCBI Taxonomy" id="305977"/>
    <lineage>
        <taxon>Bacteria</taxon>
        <taxon>Pseudomonadati</taxon>
        <taxon>Pseudomonadota</taxon>
        <taxon>Betaproteobacteria</taxon>
        <taxon>Burkholderiales</taxon>
        <taxon>Alcaligenaceae</taxon>
        <taxon>Pusillimonas</taxon>
    </lineage>
</organism>
<protein>
    <submittedName>
        <fullName evidence="2">Uncharacterized protein</fullName>
    </submittedName>
</protein>
<name>A0A2U1CKS0_9BURK</name>
<evidence type="ECO:0000313" key="2">
    <source>
        <dbReference type="EMBL" id="PVY61588.1"/>
    </source>
</evidence>
<reference evidence="2 3" key="1">
    <citation type="submission" date="2018-04" db="EMBL/GenBank/DDBJ databases">
        <title>Genomic Encyclopedia of Type Strains, Phase IV (KMG-IV): sequencing the most valuable type-strain genomes for metagenomic binning, comparative biology and taxonomic classification.</title>
        <authorList>
            <person name="Goeker M."/>
        </authorList>
    </citation>
    <scope>NUCLEOTIDE SEQUENCE [LARGE SCALE GENOMIC DNA]</scope>
    <source>
        <strain evidence="2 3">DSM 10065</strain>
    </source>
</reference>